<dbReference type="AlphaFoldDB" id="A0A328C6B8"/>
<sequence>MTEVMMVGDTTLKQLGDRLLTDPHPYQVRRAVLLLLVAGPYVRALNEDELRALASEEHLPLDALLRARALIIDRLEFEFTE</sequence>
<organism evidence="1 2">
    <name type="scientific">Lujinxingia litoralis</name>
    <dbReference type="NCBI Taxonomy" id="2211119"/>
    <lineage>
        <taxon>Bacteria</taxon>
        <taxon>Deltaproteobacteria</taxon>
        <taxon>Bradymonadales</taxon>
        <taxon>Lujinxingiaceae</taxon>
        <taxon>Lujinxingia</taxon>
    </lineage>
</organism>
<evidence type="ECO:0000313" key="1">
    <source>
        <dbReference type="EMBL" id="RAL23059.1"/>
    </source>
</evidence>
<dbReference type="Proteomes" id="UP000249169">
    <property type="component" value="Unassembled WGS sequence"/>
</dbReference>
<dbReference type="EMBL" id="QHKO01000003">
    <property type="protein sequence ID" value="RAL23059.1"/>
    <property type="molecule type" value="Genomic_DNA"/>
</dbReference>
<reference evidence="1 2" key="1">
    <citation type="submission" date="2018-05" db="EMBL/GenBank/DDBJ databases">
        <title>Lujinxingia marina gen. nov. sp. nov., a new facultative anaerobic member of the class Deltaproteobacteria, and proposal of Lujinxingaceae fam. nov.</title>
        <authorList>
            <person name="Li C.-M."/>
        </authorList>
    </citation>
    <scope>NUCLEOTIDE SEQUENCE [LARGE SCALE GENOMIC DNA]</scope>
    <source>
        <strain evidence="1 2">B210</strain>
    </source>
</reference>
<name>A0A328C6B8_9DELT</name>
<proteinExistence type="predicted"/>
<gene>
    <name evidence="1" type="ORF">DL240_09235</name>
</gene>
<keyword evidence="2" id="KW-1185">Reference proteome</keyword>
<protein>
    <submittedName>
        <fullName evidence="1">Uncharacterized protein</fullName>
    </submittedName>
</protein>
<accession>A0A328C6B8</accession>
<evidence type="ECO:0000313" key="2">
    <source>
        <dbReference type="Proteomes" id="UP000249169"/>
    </source>
</evidence>
<dbReference type="RefSeq" id="WP_111729587.1">
    <property type="nucleotide sequence ID" value="NZ_QHKO01000003.1"/>
</dbReference>
<comment type="caution">
    <text evidence="1">The sequence shown here is derived from an EMBL/GenBank/DDBJ whole genome shotgun (WGS) entry which is preliminary data.</text>
</comment>